<dbReference type="RefSeq" id="WP_116958610.1">
    <property type="nucleotide sequence ID" value="NZ_QVLS01000005.1"/>
</dbReference>
<dbReference type="Proteomes" id="UP000261931">
    <property type="component" value="Unassembled WGS sequence"/>
</dbReference>
<sequence>MIQTLEQLRGLYAAPGERARRKQLSGIDAHARRFIALSPFCVLASGGANGRLLDASPRGGEAGFVKVLDEHTLLLPDSGGNNRLDTLENLIADPRLSLIFLVPGVEETLRINGRARLRDEPEFVDRFAQERQRPKLVIEVAAREVYLHCAKAFMRSRLWEPAGWPARDALPTMNQMISDQMGLAAPSETQEAMRARYLAQLAQERSPEKE</sequence>
<dbReference type="InterPro" id="IPR024029">
    <property type="entry name" value="Pyridox_Oxase_FMN-dep"/>
</dbReference>
<dbReference type="InterPro" id="IPR011576">
    <property type="entry name" value="Pyridox_Oxase_N"/>
</dbReference>
<dbReference type="SUPFAM" id="SSF50475">
    <property type="entry name" value="FMN-binding split barrel"/>
    <property type="match status" value="1"/>
</dbReference>
<dbReference type="AlphaFoldDB" id="A0A372EJY7"/>
<dbReference type="EMBL" id="QVLS01000005">
    <property type="protein sequence ID" value="RFP79136.1"/>
    <property type="molecule type" value="Genomic_DNA"/>
</dbReference>
<evidence type="ECO:0000313" key="2">
    <source>
        <dbReference type="EMBL" id="RFP79136.1"/>
    </source>
</evidence>
<evidence type="ECO:0000259" key="1">
    <source>
        <dbReference type="Pfam" id="PF01243"/>
    </source>
</evidence>
<organism evidence="2 3">
    <name type="scientific">Hydrogenophaga borbori</name>
    <dbReference type="NCBI Taxonomy" id="2294117"/>
    <lineage>
        <taxon>Bacteria</taxon>
        <taxon>Pseudomonadati</taxon>
        <taxon>Pseudomonadota</taxon>
        <taxon>Betaproteobacteria</taxon>
        <taxon>Burkholderiales</taxon>
        <taxon>Comamonadaceae</taxon>
        <taxon>Hydrogenophaga</taxon>
    </lineage>
</organism>
<comment type="caution">
    <text evidence="2">The sequence shown here is derived from an EMBL/GenBank/DDBJ whole genome shotgun (WGS) entry which is preliminary data.</text>
</comment>
<protein>
    <submittedName>
        <fullName evidence="2">Pyridoxamine 5'-phosphate oxidase family protein</fullName>
    </submittedName>
</protein>
<dbReference type="PANTHER" id="PTHR42815">
    <property type="entry name" value="FAD-BINDING, PUTATIVE (AFU_ORTHOLOGUE AFUA_6G07600)-RELATED"/>
    <property type="match status" value="1"/>
</dbReference>
<evidence type="ECO:0000313" key="3">
    <source>
        <dbReference type="Proteomes" id="UP000261931"/>
    </source>
</evidence>
<dbReference type="Pfam" id="PF01243">
    <property type="entry name" value="PNPOx_N"/>
    <property type="match status" value="1"/>
</dbReference>
<dbReference type="InterPro" id="IPR012349">
    <property type="entry name" value="Split_barrel_FMN-bd"/>
</dbReference>
<proteinExistence type="predicted"/>
<keyword evidence="3" id="KW-1185">Reference proteome</keyword>
<accession>A0A372EJY7</accession>
<name>A0A372EJY7_9BURK</name>
<reference evidence="2 3" key="1">
    <citation type="submission" date="2018-08" db="EMBL/GenBank/DDBJ databases">
        <title>Hydrogenophaga sp. LA-38 isolated from sludge.</title>
        <authorList>
            <person name="Im W.-T."/>
        </authorList>
    </citation>
    <scope>NUCLEOTIDE SEQUENCE [LARGE SCALE GENOMIC DNA]</scope>
    <source>
        <strain evidence="2 3">LA-38</strain>
    </source>
</reference>
<dbReference type="PANTHER" id="PTHR42815:SF2">
    <property type="entry name" value="FAD-BINDING, PUTATIVE (AFU_ORTHOLOGUE AFUA_6G07600)-RELATED"/>
    <property type="match status" value="1"/>
</dbReference>
<gene>
    <name evidence="2" type="ORF">DY262_09095</name>
</gene>
<feature type="domain" description="Pyridoxamine 5'-phosphate oxidase N-terminal" evidence="1">
    <location>
        <begin position="28"/>
        <end position="149"/>
    </location>
</feature>
<dbReference type="Gene3D" id="2.30.110.10">
    <property type="entry name" value="Electron Transport, Fmn-binding Protein, Chain A"/>
    <property type="match status" value="1"/>
</dbReference>
<dbReference type="NCBIfam" id="TIGR04025">
    <property type="entry name" value="PPOX_FMN_DR2398"/>
    <property type="match status" value="1"/>
</dbReference>